<feature type="transmembrane region" description="Helical" evidence="14">
    <location>
        <begin position="101"/>
        <end position="126"/>
    </location>
</feature>
<keyword evidence="17" id="KW-1185">Reference proteome</keyword>
<evidence type="ECO:0000256" key="12">
    <source>
        <dbReference type="ARBA" id="ARBA00023288"/>
    </source>
</evidence>
<evidence type="ECO:0000313" key="17">
    <source>
        <dbReference type="Proteomes" id="UP001066276"/>
    </source>
</evidence>
<evidence type="ECO:0000256" key="3">
    <source>
        <dbReference type="ARBA" id="ARBA00022692"/>
    </source>
</evidence>
<dbReference type="PANTHER" id="PTHR45695">
    <property type="entry name" value="LEUCOKININ RECEPTOR-RELATED"/>
    <property type="match status" value="1"/>
</dbReference>
<accession>A0AAV7VC33</accession>
<evidence type="ECO:0000256" key="10">
    <source>
        <dbReference type="ARBA" id="ARBA00023180"/>
    </source>
</evidence>
<dbReference type="Gene3D" id="1.20.1070.10">
    <property type="entry name" value="Rhodopsin 7-helix transmembrane proteins"/>
    <property type="match status" value="1"/>
</dbReference>
<dbReference type="AlphaFoldDB" id="A0AAV7VC33"/>
<dbReference type="InterPro" id="IPR017452">
    <property type="entry name" value="GPCR_Rhodpsn_7TM"/>
</dbReference>
<evidence type="ECO:0000256" key="2">
    <source>
        <dbReference type="ARBA" id="ARBA00022475"/>
    </source>
</evidence>
<feature type="domain" description="G-protein coupled receptors family 1 profile" evidence="15">
    <location>
        <begin position="80"/>
        <end position="346"/>
    </location>
</feature>
<evidence type="ECO:0000256" key="9">
    <source>
        <dbReference type="ARBA" id="ARBA00023170"/>
    </source>
</evidence>
<gene>
    <name evidence="16" type="ORF">NDU88_002169</name>
</gene>
<dbReference type="CDD" id="cd15123">
    <property type="entry name" value="7tmA_BRS-3"/>
    <property type="match status" value="1"/>
</dbReference>
<keyword evidence="6 14" id="KW-0472">Membrane</keyword>
<dbReference type="PRINTS" id="PR00358">
    <property type="entry name" value="BOMBESINR"/>
</dbReference>
<keyword evidence="11 13" id="KW-0807">Transducer</keyword>
<dbReference type="PROSITE" id="PS50262">
    <property type="entry name" value="G_PROTEIN_RECEP_F1_2"/>
    <property type="match status" value="1"/>
</dbReference>
<evidence type="ECO:0000259" key="15">
    <source>
        <dbReference type="PROSITE" id="PS50262"/>
    </source>
</evidence>
<evidence type="ECO:0000256" key="6">
    <source>
        <dbReference type="ARBA" id="ARBA00023136"/>
    </source>
</evidence>
<evidence type="ECO:0000256" key="5">
    <source>
        <dbReference type="ARBA" id="ARBA00023040"/>
    </source>
</evidence>
<dbReference type="PROSITE" id="PS00237">
    <property type="entry name" value="G_PROTEIN_RECEP_F1_1"/>
    <property type="match status" value="1"/>
</dbReference>
<keyword evidence="12" id="KW-0449">Lipoprotein</keyword>
<dbReference type="GO" id="GO:0008188">
    <property type="term" value="F:neuropeptide receptor activity"/>
    <property type="evidence" value="ECO:0007669"/>
    <property type="project" value="TreeGrafter"/>
</dbReference>
<evidence type="ECO:0000256" key="1">
    <source>
        <dbReference type="ARBA" id="ARBA00004651"/>
    </source>
</evidence>
<dbReference type="SUPFAM" id="SSF81321">
    <property type="entry name" value="Family A G protein-coupled receptor-like"/>
    <property type="match status" value="1"/>
</dbReference>
<keyword evidence="9 13" id="KW-0675">Receptor</keyword>
<evidence type="ECO:0000256" key="8">
    <source>
        <dbReference type="ARBA" id="ARBA00023157"/>
    </source>
</evidence>
<proteinExistence type="inferred from homology"/>
<dbReference type="InterPro" id="IPR001556">
    <property type="entry name" value="Bombsn_rcpt-like"/>
</dbReference>
<evidence type="ECO:0000256" key="13">
    <source>
        <dbReference type="RuleBase" id="RU000688"/>
    </source>
</evidence>
<comment type="caution">
    <text evidence="16">The sequence shown here is derived from an EMBL/GenBank/DDBJ whole genome shotgun (WGS) entry which is preliminary data.</text>
</comment>
<keyword evidence="3 13" id="KW-0812">Transmembrane</keyword>
<protein>
    <recommendedName>
        <fullName evidence="15">G-protein coupled receptors family 1 profile domain-containing protein</fullName>
    </recommendedName>
</protein>
<dbReference type="PRINTS" id="PR00237">
    <property type="entry name" value="GPCRRHODOPSN"/>
</dbReference>
<feature type="transmembrane region" description="Helical" evidence="14">
    <location>
        <begin position="138"/>
        <end position="157"/>
    </location>
</feature>
<feature type="transmembrane region" description="Helical" evidence="14">
    <location>
        <begin position="68"/>
        <end position="89"/>
    </location>
</feature>
<dbReference type="PANTHER" id="PTHR45695:SF6">
    <property type="entry name" value="BOMBESIN RECEPTOR SUBTYPE-3"/>
    <property type="match status" value="1"/>
</dbReference>
<comment type="similarity">
    <text evidence="13">Belongs to the G-protein coupled receptor 1 family.</text>
</comment>
<dbReference type="SMART" id="SM01381">
    <property type="entry name" value="7TM_GPCR_Srsx"/>
    <property type="match status" value="1"/>
</dbReference>
<evidence type="ECO:0000256" key="4">
    <source>
        <dbReference type="ARBA" id="ARBA00022989"/>
    </source>
</evidence>
<feature type="transmembrane region" description="Helical" evidence="14">
    <location>
        <begin position="285"/>
        <end position="309"/>
    </location>
</feature>
<keyword evidence="5 13" id="KW-0297">G-protein coupled receptor</keyword>
<evidence type="ECO:0000313" key="16">
    <source>
        <dbReference type="EMBL" id="KAJ1198327.1"/>
    </source>
</evidence>
<feature type="transmembrane region" description="Helical" evidence="14">
    <location>
        <begin position="186"/>
        <end position="208"/>
    </location>
</feature>
<name>A0AAV7VC33_PLEWA</name>
<dbReference type="GO" id="GO:0005886">
    <property type="term" value="C:plasma membrane"/>
    <property type="evidence" value="ECO:0007669"/>
    <property type="project" value="UniProtKB-SubCell"/>
</dbReference>
<dbReference type="EMBL" id="JANPWB010000003">
    <property type="protein sequence ID" value="KAJ1198327.1"/>
    <property type="molecule type" value="Genomic_DNA"/>
</dbReference>
<comment type="subcellular location">
    <subcellularLocation>
        <location evidence="1">Cell membrane</location>
        <topology evidence="1">Multi-pass membrane protein</topology>
    </subcellularLocation>
</comment>
<dbReference type="InterPro" id="IPR000276">
    <property type="entry name" value="GPCR_Rhodpsn"/>
</dbReference>
<reference evidence="16" key="1">
    <citation type="journal article" date="2022" name="bioRxiv">
        <title>Sequencing and chromosome-scale assembly of the giantPleurodeles waltlgenome.</title>
        <authorList>
            <person name="Brown T."/>
            <person name="Elewa A."/>
            <person name="Iarovenko S."/>
            <person name="Subramanian E."/>
            <person name="Araus A.J."/>
            <person name="Petzold A."/>
            <person name="Susuki M."/>
            <person name="Suzuki K.-i.T."/>
            <person name="Hayashi T."/>
            <person name="Toyoda A."/>
            <person name="Oliveira C."/>
            <person name="Osipova E."/>
            <person name="Leigh N.D."/>
            <person name="Simon A."/>
            <person name="Yun M.H."/>
        </authorList>
    </citation>
    <scope>NUCLEOTIDE SEQUENCE</scope>
    <source>
        <strain evidence="16">20211129_DDA</strain>
        <tissue evidence="16">Liver</tissue>
    </source>
</reference>
<keyword evidence="7" id="KW-0564">Palmitate</keyword>
<dbReference type="FunFam" id="1.20.1070.10:FF:000166">
    <property type="entry name" value="Bombesin receptor subtype-3"/>
    <property type="match status" value="1"/>
</dbReference>
<feature type="transmembrane region" description="Helical" evidence="14">
    <location>
        <begin position="232"/>
        <end position="255"/>
    </location>
</feature>
<dbReference type="Pfam" id="PF00001">
    <property type="entry name" value="7tm_1"/>
    <property type="match status" value="1"/>
</dbReference>
<keyword evidence="8" id="KW-1015">Disulfide bond</keyword>
<organism evidence="16 17">
    <name type="scientific">Pleurodeles waltl</name>
    <name type="common">Iberian ribbed newt</name>
    <dbReference type="NCBI Taxonomy" id="8319"/>
    <lineage>
        <taxon>Eukaryota</taxon>
        <taxon>Metazoa</taxon>
        <taxon>Chordata</taxon>
        <taxon>Craniata</taxon>
        <taxon>Vertebrata</taxon>
        <taxon>Euteleostomi</taxon>
        <taxon>Amphibia</taxon>
        <taxon>Batrachia</taxon>
        <taxon>Caudata</taxon>
        <taxon>Salamandroidea</taxon>
        <taxon>Salamandridae</taxon>
        <taxon>Pleurodelinae</taxon>
        <taxon>Pleurodeles</taxon>
    </lineage>
</organism>
<evidence type="ECO:0000256" key="14">
    <source>
        <dbReference type="SAM" id="Phobius"/>
    </source>
</evidence>
<evidence type="ECO:0000256" key="7">
    <source>
        <dbReference type="ARBA" id="ARBA00023139"/>
    </source>
</evidence>
<keyword evidence="4 14" id="KW-1133">Transmembrane helix</keyword>
<dbReference type="Proteomes" id="UP001066276">
    <property type="component" value="Chromosome 2_1"/>
</dbReference>
<sequence length="413" mass="45727">MKVTCDNVRVRSEGDTRDGALCVAGERIQSLDTNCTGQAVCSPGNASADQEGAGDPSPGLEIVTTITVAYALIISVGLLGNVILIKVFFKIKSMQTVPNIFITSLAFGDLLLLLTCVPVDATRYIADSWSFGRAGCKVLSFIQLTSVGVSVFTLTVLSADRYRAIVKPLELQTSDAVMKTCAKAGCVWIISMLIAVPEAVFSDIYIFISPDKNTTFEACAPYPVSEKILQEVHSLMCFLVFYIIPLSIISIYYFLIARTLYRSTFNMPAEVHGHARKQIEARKRVAKTVLVLVGLFAFCWLPNHILYLYRSFTYHSLIDSSMFHLTATIFSRALAFSNSCVNPFALYWLSKSFRQHFKKQVMCCKARPHVRQPSPTQSHTTTGVSAIKDNIQISEISFTLISDNDVKKEEDSI</sequence>
<feature type="transmembrane region" description="Helical" evidence="14">
    <location>
        <begin position="329"/>
        <end position="349"/>
    </location>
</feature>
<keyword evidence="10" id="KW-0325">Glycoprotein</keyword>
<keyword evidence="2" id="KW-1003">Cell membrane</keyword>
<evidence type="ECO:0000256" key="11">
    <source>
        <dbReference type="ARBA" id="ARBA00023224"/>
    </source>
</evidence>